<evidence type="ECO:0000313" key="3">
    <source>
        <dbReference type="EMBL" id="CAI8002315.1"/>
    </source>
</evidence>
<evidence type="ECO:0000259" key="2">
    <source>
        <dbReference type="Pfam" id="PF07978"/>
    </source>
</evidence>
<gene>
    <name evidence="3" type="ORF">GBAR_LOCUS3369</name>
</gene>
<feature type="domain" description="NIPSNAP" evidence="2">
    <location>
        <begin position="3"/>
        <end position="100"/>
    </location>
</feature>
<comment type="caution">
    <text evidence="3">The sequence shown here is derived from an EMBL/GenBank/DDBJ whole genome shotgun (WGS) entry which is preliminary data.</text>
</comment>
<dbReference type="Pfam" id="PF07978">
    <property type="entry name" value="NIPSNAP"/>
    <property type="match status" value="1"/>
</dbReference>
<organism evidence="3 4">
    <name type="scientific">Geodia barretti</name>
    <name type="common">Barrett's horny sponge</name>
    <dbReference type="NCBI Taxonomy" id="519541"/>
    <lineage>
        <taxon>Eukaryota</taxon>
        <taxon>Metazoa</taxon>
        <taxon>Porifera</taxon>
        <taxon>Demospongiae</taxon>
        <taxon>Heteroscleromorpha</taxon>
        <taxon>Tetractinellida</taxon>
        <taxon>Astrophorina</taxon>
        <taxon>Geodiidae</taxon>
        <taxon>Geodia</taxon>
    </lineage>
</organism>
<dbReference type="Proteomes" id="UP001174909">
    <property type="component" value="Unassembled WGS sequence"/>
</dbReference>
<protein>
    <submittedName>
        <fullName evidence="3">Protein NipSnap homolog 3A</fullName>
    </submittedName>
</protein>
<evidence type="ECO:0000256" key="1">
    <source>
        <dbReference type="ARBA" id="ARBA00005291"/>
    </source>
</evidence>
<dbReference type="AlphaFoldDB" id="A0AA35R4V2"/>
<dbReference type="EMBL" id="CASHTH010000476">
    <property type="protein sequence ID" value="CAI8002315.1"/>
    <property type="molecule type" value="Genomic_DNA"/>
</dbReference>
<dbReference type="InterPro" id="IPR011008">
    <property type="entry name" value="Dimeric_a/b-barrel"/>
</dbReference>
<reference evidence="3" key="1">
    <citation type="submission" date="2023-03" db="EMBL/GenBank/DDBJ databases">
        <authorList>
            <person name="Steffen K."/>
            <person name="Cardenas P."/>
        </authorList>
    </citation>
    <scope>NUCLEOTIDE SEQUENCE</scope>
</reference>
<sequence length="106" mass="12297">MIYDFRQYTFKPGAVPDYMKAVEELSIPIRAKYGVKLAGWYYSDIGELNQVVHIWGYRDYEHLDEAKAQVARDPDWTGKYLPAVRGLIVKQKTWLMLSPDFAPQPA</sequence>
<dbReference type="InterPro" id="IPR012577">
    <property type="entry name" value="NIPSNAP"/>
</dbReference>
<dbReference type="PANTHER" id="PTHR21017:SF17">
    <property type="entry name" value="PROTEIN NIPSNAP"/>
    <property type="match status" value="1"/>
</dbReference>
<dbReference type="SUPFAM" id="SSF54909">
    <property type="entry name" value="Dimeric alpha+beta barrel"/>
    <property type="match status" value="1"/>
</dbReference>
<evidence type="ECO:0000313" key="4">
    <source>
        <dbReference type="Proteomes" id="UP001174909"/>
    </source>
</evidence>
<dbReference type="Gene3D" id="3.30.70.100">
    <property type="match status" value="1"/>
</dbReference>
<dbReference type="GO" id="GO:0005739">
    <property type="term" value="C:mitochondrion"/>
    <property type="evidence" value="ECO:0007669"/>
    <property type="project" value="TreeGrafter"/>
</dbReference>
<name>A0AA35R4V2_GEOBA</name>
<accession>A0AA35R4V2</accession>
<dbReference type="PANTHER" id="PTHR21017">
    <property type="entry name" value="NIPSNAP-RELATED"/>
    <property type="match status" value="1"/>
</dbReference>
<proteinExistence type="inferred from homology"/>
<dbReference type="GO" id="GO:0000423">
    <property type="term" value="P:mitophagy"/>
    <property type="evidence" value="ECO:0007669"/>
    <property type="project" value="UniProtKB-ARBA"/>
</dbReference>
<comment type="similarity">
    <text evidence="1">Belongs to the NipSnap family.</text>
</comment>
<keyword evidence="4" id="KW-1185">Reference proteome</keyword>
<dbReference type="InterPro" id="IPR051557">
    <property type="entry name" value="NipSnap_domain"/>
</dbReference>